<dbReference type="CDD" id="cd00090">
    <property type="entry name" value="HTH_ARSR"/>
    <property type="match status" value="1"/>
</dbReference>
<dbReference type="InterPro" id="IPR000835">
    <property type="entry name" value="HTH_MarR-typ"/>
</dbReference>
<dbReference type="GO" id="GO:0003677">
    <property type="term" value="F:DNA binding"/>
    <property type="evidence" value="ECO:0007669"/>
    <property type="project" value="UniProtKB-KW"/>
</dbReference>
<dbReference type="SMART" id="SM00347">
    <property type="entry name" value="HTH_MARR"/>
    <property type="match status" value="1"/>
</dbReference>
<sequence length="153" mass="17618">MSTISKSHIDFMKQFIDDVNTLTAKLFKDIQNEYGISVEQSNVLRLLSNHQALTITEITEKQGVNKATVSRRIKKLIDAKLVCLEKPNSHIDQRLKYIKLSTKGQQYIDESKNILSRIANDMVKDFSSNEIEQALNVLCIIDSRIKQFNKQFD</sequence>
<gene>
    <name evidence="3" type="ORF">EQ812_00830</name>
</gene>
<keyword evidence="1" id="KW-0238">DNA-binding</keyword>
<dbReference type="GO" id="GO:0006950">
    <property type="term" value="P:response to stress"/>
    <property type="evidence" value="ECO:0007669"/>
    <property type="project" value="TreeGrafter"/>
</dbReference>
<dbReference type="InterPro" id="IPR036390">
    <property type="entry name" value="WH_DNA-bd_sf"/>
</dbReference>
<proteinExistence type="predicted"/>
<dbReference type="EMBL" id="SCHB01000001">
    <property type="protein sequence ID" value="TBW73378.1"/>
    <property type="molecule type" value="Genomic_DNA"/>
</dbReference>
<dbReference type="InterPro" id="IPR036388">
    <property type="entry name" value="WH-like_DNA-bd_sf"/>
</dbReference>
<dbReference type="Pfam" id="PF12802">
    <property type="entry name" value="MarR_2"/>
    <property type="match status" value="1"/>
</dbReference>
<dbReference type="RefSeq" id="WP_002492219.1">
    <property type="nucleotide sequence ID" value="NZ_AP021848.1"/>
</dbReference>
<reference evidence="3 4" key="1">
    <citation type="journal article" date="2019" name="Sci. Transl. Med.">
        <title>Quorum sensing between bacterial species on the skin protects against epidermal injury in atopic dermatitis.</title>
        <authorList>
            <person name="Williams M.R."/>
        </authorList>
    </citation>
    <scope>NUCLEOTIDE SEQUENCE [LARGE SCALE GENOMIC DNA]</scope>
    <source>
        <strain evidence="3 4">E7</strain>
    </source>
</reference>
<dbReference type="InterPro" id="IPR011991">
    <property type="entry name" value="ArsR-like_HTH"/>
</dbReference>
<dbReference type="GeneID" id="58091381"/>
<protein>
    <submittedName>
        <fullName evidence="3">MarR family transcriptional regulator</fullName>
    </submittedName>
</protein>
<comment type="caution">
    <text evidence="3">The sequence shown here is derived from an EMBL/GenBank/DDBJ whole genome shotgun (WGS) entry which is preliminary data.</text>
</comment>
<dbReference type="SUPFAM" id="SSF46785">
    <property type="entry name" value="Winged helix' DNA-binding domain"/>
    <property type="match status" value="1"/>
</dbReference>
<feature type="domain" description="HTH marR-type" evidence="2">
    <location>
        <begin position="1"/>
        <end position="143"/>
    </location>
</feature>
<dbReference type="GO" id="GO:0003700">
    <property type="term" value="F:DNA-binding transcription factor activity"/>
    <property type="evidence" value="ECO:0007669"/>
    <property type="project" value="InterPro"/>
</dbReference>
<organism evidence="3 4">
    <name type="scientific">Staphylococcus lugdunensis</name>
    <dbReference type="NCBI Taxonomy" id="28035"/>
    <lineage>
        <taxon>Bacteria</taxon>
        <taxon>Bacillati</taxon>
        <taxon>Bacillota</taxon>
        <taxon>Bacilli</taxon>
        <taxon>Bacillales</taxon>
        <taxon>Staphylococcaceae</taxon>
        <taxon>Staphylococcus</taxon>
    </lineage>
</organism>
<dbReference type="Gene3D" id="1.10.10.10">
    <property type="entry name" value="Winged helix-like DNA-binding domain superfamily/Winged helix DNA-binding domain"/>
    <property type="match status" value="1"/>
</dbReference>
<evidence type="ECO:0000256" key="1">
    <source>
        <dbReference type="ARBA" id="ARBA00023125"/>
    </source>
</evidence>
<dbReference type="AlphaFoldDB" id="A0A4Q9WD84"/>
<evidence type="ECO:0000259" key="2">
    <source>
        <dbReference type="PROSITE" id="PS50995"/>
    </source>
</evidence>
<dbReference type="PANTHER" id="PTHR33164">
    <property type="entry name" value="TRANSCRIPTIONAL REGULATOR, MARR FAMILY"/>
    <property type="match status" value="1"/>
</dbReference>
<evidence type="ECO:0000313" key="3">
    <source>
        <dbReference type="EMBL" id="TBW73378.1"/>
    </source>
</evidence>
<evidence type="ECO:0000313" key="4">
    <source>
        <dbReference type="Proteomes" id="UP000293637"/>
    </source>
</evidence>
<accession>A0A4Q9WD84</accession>
<dbReference type="PROSITE" id="PS50995">
    <property type="entry name" value="HTH_MARR_2"/>
    <property type="match status" value="1"/>
</dbReference>
<dbReference type="PANTHER" id="PTHR33164:SF43">
    <property type="entry name" value="HTH-TYPE TRANSCRIPTIONAL REPRESSOR YETL"/>
    <property type="match status" value="1"/>
</dbReference>
<name>A0A4Q9WD84_STALU</name>
<dbReference type="InterPro" id="IPR039422">
    <property type="entry name" value="MarR/SlyA-like"/>
</dbReference>
<dbReference type="Proteomes" id="UP000293637">
    <property type="component" value="Unassembled WGS sequence"/>
</dbReference>